<dbReference type="InterPro" id="IPR000064">
    <property type="entry name" value="NLP_P60_dom"/>
</dbReference>
<keyword evidence="2" id="KW-0645">Protease</keyword>
<evidence type="ECO:0000256" key="1">
    <source>
        <dbReference type="ARBA" id="ARBA00007074"/>
    </source>
</evidence>
<keyword evidence="7" id="KW-1185">Reference proteome</keyword>
<dbReference type="GO" id="GO:0008234">
    <property type="term" value="F:cysteine-type peptidase activity"/>
    <property type="evidence" value="ECO:0007669"/>
    <property type="project" value="UniProtKB-KW"/>
</dbReference>
<accession>A0A418Y8U1</accession>
<feature type="domain" description="NlpC/P60" evidence="5">
    <location>
        <begin position="3"/>
        <end position="137"/>
    </location>
</feature>
<dbReference type="AlphaFoldDB" id="A0A418Y8U1"/>
<evidence type="ECO:0000259" key="5">
    <source>
        <dbReference type="PROSITE" id="PS51935"/>
    </source>
</evidence>
<dbReference type="SUPFAM" id="SSF54001">
    <property type="entry name" value="Cysteine proteinases"/>
    <property type="match status" value="1"/>
</dbReference>
<proteinExistence type="inferred from homology"/>
<evidence type="ECO:0000313" key="6">
    <source>
        <dbReference type="EMBL" id="RJG34970.1"/>
    </source>
</evidence>
<reference evidence="6 7" key="1">
    <citation type="submission" date="2018-09" db="EMBL/GenBank/DDBJ databases">
        <authorList>
            <person name="Wang F."/>
        </authorList>
    </citation>
    <scope>NUCLEOTIDE SEQUENCE [LARGE SCALE GENOMIC DNA]</scope>
    <source>
        <strain evidence="6 7">PLHSC7-2</strain>
    </source>
</reference>
<protein>
    <recommendedName>
        <fullName evidence="5">NlpC/P60 domain-containing protein</fullName>
    </recommendedName>
</protein>
<dbReference type="Pfam" id="PF00877">
    <property type="entry name" value="NLPC_P60"/>
    <property type="match status" value="1"/>
</dbReference>
<dbReference type="EMBL" id="QZCH01000161">
    <property type="protein sequence ID" value="RJG34970.1"/>
    <property type="molecule type" value="Genomic_DNA"/>
</dbReference>
<organism evidence="6 7">
    <name type="scientific">Motilimonas pumila</name>
    <dbReference type="NCBI Taxonomy" id="2303987"/>
    <lineage>
        <taxon>Bacteria</taxon>
        <taxon>Pseudomonadati</taxon>
        <taxon>Pseudomonadota</taxon>
        <taxon>Gammaproteobacteria</taxon>
        <taxon>Alteromonadales</taxon>
        <taxon>Alteromonadales genera incertae sedis</taxon>
        <taxon>Motilimonas</taxon>
    </lineage>
</organism>
<dbReference type="InterPro" id="IPR038765">
    <property type="entry name" value="Papain-like_cys_pep_sf"/>
</dbReference>
<dbReference type="Gene3D" id="3.90.1720.10">
    <property type="entry name" value="endopeptidase domain like (from Nostoc punctiforme)"/>
    <property type="match status" value="1"/>
</dbReference>
<name>A0A418Y8U1_9GAMM</name>
<dbReference type="Proteomes" id="UP000283255">
    <property type="component" value="Unassembled WGS sequence"/>
</dbReference>
<dbReference type="PROSITE" id="PS51935">
    <property type="entry name" value="NLPC_P60"/>
    <property type="match status" value="1"/>
</dbReference>
<feature type="non-terminal residue" evidence="6">
    <location>
        <position position="137"/>
    </location>
</feature>
<evidence type="ECO:0000256" key="2">
    <source>
        <dbReference type="ARBA" id="ARBA00022670"/>
    </source>
</evidence>
<gene>
    <name evidence="6" type="ORF">D1Z90_21030</name>
</gene>
<dbReference type="OrthoDB" id="6058745at2"/>
<comment type="similarity">
    <text evidence="1">Belongs to the peptidase C40 family.</text>
</comment>
<reference evidence="6 7" key="2">
    <citation type="submission" date="2019-01" db="EMBL/GenBank/DDBJ databases">
        <title>Motilimonas pumilus sp. nov., isolated from the gut of sea cucumber (Apostichopus japonicus).</title>
        <authorList>
            <person name="Wang F.-Q."/>
            <person name="Ren L.-H."/>
            <person name="Lin Y.-W."/>
            <person name="Sun G.-H."/>
            <person name="Du Z.-J."/>
            <person name="Zhao J.-X."/>
            <person name="Liu X.-J."/>
            <person name="Liu L.-J."/>
        </authorList>
    </citation>
    <scope>NUCLEOTIDE SEQUENCE [LARGE SCALE GENOMIC DNA]</scope>
    <source>
        <strain evidence="6 7">PLHSC7-2</strain>
    </source>
</reference>
<dbReference type="RefSeq" id="WP_119912683.1">
    <property type="nucleotide sequence ID" value="NZ_QZCH01000161.1"/>
</dbReference>
<comment type="caution">
    <text evidence="6">The sequence shown here is derived from an EMBL/GenBank/DDBJ whole genome shotgun (WGS) entry which is preliminary data.</text>
</comment>
<sequence length="137" mass="15016">MSAAMREAVVAEAMSWLRTPYHHGAGLKGIGTDCARFPLAVYAEAGAIPPTDVGVYARDWHLHHGEELYLGWLNRLATEIERDALAPGDFVVWRFGRTFSHGAIVVDPPLVIHAYIGVGVTLDDMDGHSELLTRPAR</sequence>
<evidence type="ECO:0000313" key="7">
    <source>
        <dbReference type="Proteomes" id="UP000283255"/>
    </source>
</evidence>
<dbReference type="GO" id="GO:0006508">
    <property type="term" value="P:proteolysis"/>
    <property type="evidence" value="ECO:0007669"/>
    <property type="project" value="UniProtKB-KW"/>
</dbReference>
<evidence type="ECO:0000256" key="4">
    <source>
        <dbReference type="ARBA" id="ARBA00022807"/>
    </source>
</evidence>
<keyword evidence="4" id="KW-0788">Thiol protease</keyword>
<evidence type="ECO:0000256" key="3">
    <source>
        <dbReference type="ARBA" id="ARBA00022801"/>
    </source>
</evidence>
<keyword evidence="3" id="KW-0378">Hydrolase</keyword>